<reference evidence="10" key="1">
    <citation type="journal article" date="2020" name="mSystems">
        <title>Genome- and Community-Level Interaction Insights into Carbon Utilization and Element Cycling Functions of Hydrothermarchaeota in Hydrothermal Sediment.</title>
        <authorList>
            <person name="Zhou Z."/>
            <person name="Liu Y."/>
            <person name="Xu W."/>
            <person name="Pan J."/>
            <person name="Luo Z.H."/>
            <person name="Li M."/>
        </authorList>
    </citation>
    <scope>NUCLEOTIDE SEQUENCE [LARGE SCALE GENOMIC DNA]</scope>
    <source>
        <strain evidence="10">SpSt-500</strain>
    </source>
</reference>
<dbReference type="AlphaFoldDB" id="A0A832DHH9"/>
<feature type="modified residue" description="4-aspartylphosphate" evidence="6">
    <location>
        <position position="435"/>
    </location>
</feature>
<dbReference type="InterPro" id="IPR036097">
    <property type="entry name" value="HisK_dim/P_sf"/>
</dbReference>
<comment type="catalytic activity">
    <reaction evidence="1">
        <text>ATP + protein L-histidine = ADP + protein N-phospho-L-histidine.</text>
        <dbReference type="EC" id="2.7.13.3"/>
    </reaction>
</comment>
<dbReference type="GO" id="GO:0000155">
    <property type="term" value="F:phosphorelay sensor kinase activity"/>
    <property type="evidence" value="ECO:0007669"/>
    <property type="project" value="InterPro"/>
</dbReference>
<dbReference type="SUPFAM" id="SSF52172">
    <property type="entry name" value="CheY-like"/>
    <property type="match status" value="1"/>
</dbReference>
<dbReference type="PROSITE" id="PS50110">
    <property type="entry name" value="RESPONSE_REGULATORY"/>
    <property type="match status" value="1"/>
</dbReference>
<dbReference type="CDD" id="cd00130">
    <property type="entry name" value="PAS"/>
    <property type="match status" value="1"/>
</dbReference>
<dbReference type="InterPro" id="IPR036890">
    <property type="entry name" value="HATPase_C_sf"/>
</dbReference>
<evidence type="ECO:0000256" key="3">
    <source>
        <dbReference type="ARBA" id="ARBA00022553"/>
    </source>
</evidence>
<dbReference type="EMBL" id="DSVI01000010">
    <property type="protein sequence ID" value="HGT48105.1"/>
    <property type="molecule type" value="Genomic_DNA"/>
</dbReference>
<evidence type="ECO:0000259" key="7">
    <source>
        <dbReference type="PROSITE" id="PS50109"/>
    </source>
</evidence>
<dbReference type="SUPFAM" id="SSF55785">
    <property type="entry name" value="PYP-like sensor domain (PAS domain)"/>
    <property type="match status" value="1"/>
</dbReference>
<dbReference type="EC" id="2.7.13.3" evidence="2"/>
<feature type="domain" description="Histidine kinase" evidence="7">
    <location>
        <begin position="148"/>
        <end position="368"/>
    </location>
</feature>
<sequence length="506" mass="58125">MDELRKYLEILYGKLRLPVEVIDNDGKIIYVNEAFTLMWGFTLDELVEYSVFNDLILREENKVNLIREALDNLSQKTIEHYEDSLLRSHHKVVPLIRTSAFGFKLNTESYVALIHEDVTEQVLTEEEIKRARDASKEAERLKNNFLNVLSHELRTPLNIILGYSSLIKENLSEKINTEDKIYLDNLHSGSERLFNTINQMLEFAHIEAGNYSISIETADLVGIIQSSLAQYEHAAKAKGLEIRTNFVHKKIFVDTDVQCTMNAFNNLLSNAVKFTNQGFIEVEVDVMEDKNLALCRVRDSGIGISTKYLDHLFQPFSQEDLNIGRSYEGNGLGLALAKRYLEKVGGSLLVDSIKGVGSTFTFTLPLTSSSRIKFDDKEESEILASNRILMLDNIGETYELIRAFLKKDYQVVNYTLRDFKIELTRDNSFSHIVFDVEKSFWQQAILICKDIKKNDPYKRPIIIISSEFIEEKIREFYNAGANKFLIKPFGKSELVKVLDEAKEYSL</sequence>
<keyword evidence="3 6" id="KW-0597">Phosphoprotein</keyword>
<dbReference type="CDD" id="cd16922">
    <property type="entry name" value="HATPase_EvgS-ArcB-TorS-like"/>
    <property type="match status" value="1"/>
</dbReference>
<dbReference type="InterPro" id="IPR005467">
    <property type="entry name" value="His_kinase_dom"/>
</dbReference>
<dbReference type="InterPro" id="IPR011006">
    <property type="entry name" value="CheY-like_superfamily"/>
</dbReference>
<dbReference type="Pfam" id="PF13426">
    <property type="entry name" value="PAS_9"/>
    <property type="match status" value="1"/>
</dbReference>
<dbReference type="SUPFAM" id="SSF55874">
    <property type="entry name" value="ATPase domain of HSP90 chaperone/DNA topoisomerase II/histidine kinase"/>
    <property type="match status" value="1"/>
</dbReference>
<dbReference type="Pfam" id="PF00512">
    <property type="entry name" value="HisKA"/>
    <property type="match status" value="1"/>
</dbReference>
<accession>A0A832DHH9</accession>
<dbReference type="Pfam" id="PF02518">
    <property type="entry name" value="HATPase_c"/>
    <property type="match status" value="1"/>
</dbReference>
<dbReference type="PANTHER" id="PTHR43047:SF64">
    <property type="entry name" value="HISTIDINE KINASE CONTAINING CHEY-HOMOLOGOUS RECEIVER DOMAIN AND PAS DOMAIN-RELATED"/>
    <property type="match status" value="1"/>
</dbReference>
<proteinExistence type="predicted"/>
<evidence type="ECO:0000259" key="8">
    <source>
        <dbReference type="PROSITE" id="PS50110"/>
    </source>
</evidence>
<dbReference type="PROSITE" id="PS50109">
    <property type="entry name" value="HIS_KIN"/>
    <property type="match status" value="1"/>
</dbReference>
<dbReference type="InterPro" id="IPR003594">
    <property type="entry name" value="HATPase_dom"/>
</dbReference>
<dbReference type="Gene3D" id="3.40.50.2300">
    <property type="match status" value="1"/>
</dbReference>
<organism evidence="10">
    <name type="scientific">Ignavibacterium album</name>
    <dbReference type="NCBI Taxonomy" id="591197"/>
    <lineage>
        <taxon>Bacteria</taxon>
        <taxon>Pseudomonadati</taxon>
        <taxon>Ignavibacteriota</taxon>
        <taxon>Ignavibacteria</taxon>
        <taxon>Ignavibacteriales</taxon>
        <taxon>Ignavibacteriaceae</taxon>
        <taxon>Ignavibacterium</taxon>
    </lineage>
</organism>
<keyword evidence="4" id="KW-0808">Transferase</keyword>
<evidence type="ECO:0000256" key="4">
    <source>
        <dbReference type="ARBA" id="ARBA00022679"/>
    </source>
</evidence>
<evidence type="ECO:0000256" key="5">
    <source>
        <dbReference type="ARBA" id="ARBA00022777"/>
    </source>
</evidence>
<dbReference type="Gene3D" id="3.30.450.20">
    <property type="entry name" value="PAS domain"/>
    <property type="match status" value="1"/>
</dbReference>
<dbReference type="SMART" id="SM00387">
    <property type="entry name" value="HATPase_c"/>
    <property type="match status" value="1"/>
</dbReference>
<dbReference type="InterPro" id="IPR004358">
    <property type="entry name" value="Sig_transdc_His_kin-like_C"/>
</dbReference>
<dbReference type="SMART" id="SM00388">
    <property type="entry name" value="HisKA"/>
    <property type="match status" value="1"/>
</dbReference>
<dbReference type="InterPro" id="IPR000014">
    <property type="entry name" value="PAS"/>
</dbReference>
<dbReference type="PROSITE" id="PS50112">
    <property type="entry name" value="PAS"/>
    <property type="match status" value="1"/>
</dbReference>
<comment type="caution">
    <text evidence="10">The sequence shown here is derived from an EMBL/GenBank/DDBJ whole genome shotgun (WGS) entry which is preliminary data.</text>
</comment>
<dbReference type="SMART" id="SM00448">
    <property type="entry name" value="REC"/>
    <property type="match status" value="1"/>
</dbReference>
<evidence type="ECO:0000259" key="9">
    <source>
        <dbReference type="PROSITE" id="PS50112"/>
    </source>
</evidence>
<dbReference type="PRINTS" id="PR00344">
    <property type="entry name" value="BCTRLSENSOR"/>
</dbReference>
<dbReference type="Gene3D" id="3.30.565.10">
    <property type="entry name" value="Histidine kinase-like ATPase, C-terminal domain"/>
    <property type="match status" value="1"/>
</dbReference>
<dbReference type="SMART" id="SM00091">
    <property type="entry name" value="PAS"/>
    <property type="match status" value="1"/>
</dbReference>
<dbReference type="CDD" id="cd00082">
    <property type="entry name" value="HisKA"/>
    <property type="match status" value="1"/>
</dbReference>
<feature type="domain" description="Response regulatory" evidence="8">
    <location>
        <begin position="387"/>
        <end position="502"/>
    </location>
</feature>
<evidence type="ECO:0000256" key="1">
    <source>
        <dbReference type="ARBA" id="ARBA00000085"/>
    </source>
</evidence>
<feature type="domain" description="PAS" evidence="9">
    <location>
        <begin position="1"/>
        <end position="60"/>
    </location>
</feature>
<keyword evidence="5" id="KW-0418">Kinase</keyword>
<evidence type="ECO:0000256" key="2">
    <source>
        <dbReference type="ARBA" id="ARBA00012438"/>
    </source>
</evidence>
<dbReference type="Gene3D" id="1.10.287.130">
    <property type="match status" value="1"/>
</dbReference>
<dbReference type="SUPFAM" id="SSF47384">
    <property type="entry name" value="Homodimeric domain of signal transducing histidine kinase"/>
    <property type="match status" value="1"/>
</dbReference>
<evidence type="ECO:0000256" key="6">
    <source>
        <dbReference type="PROSITE-ProRule" id="PRU00169"/>
    </source>
</evidence>
<dbReference type="NCBIfam" id="TIGR00229">
    <property type="entry name" value="sensory_box"/>
    <property type="match status" value="1"/>
</dbReference>
<evidence type="ECO:0000313" key="10">
    <source>
        <dbReference type="EMBL" id="HGT48105.1"/>
    </source>
</evidence>
<dbReference type="InterPro" id="IPR003661">
    <property type="entry name" value="HisK_dim/P_dom"/>
</dbReference>
<gene>
    <name evidence="10" type="ORF">ENS56_08720</name>
</gene>
<dbReference type="InterPro" id="IPR035965">
    <property type="entry name" value="PAS-like_dom_sf"/>
</dbReference>
<protein>
    <recommendedName>
        <fullName evidence="2">histidine kinase</fullName>
        <ecNumber evidence="2">2.7.13.3</ecNumber>
    </recommendedName>
</protein>
<dbReference type="InterPro" id="IPR001789">
    <property type="entry name" value="Sig_transdc_resp-reg_receiver"/>
</dbReference>
<dbReference type="PANTHER" id="PTHR43047">
    <property type="entry name" value="TWO-COMPONENT HISTIDINE PROTEIN KINASE"/>
    <property type="match status" value="1"/>
</dbReference>
<name>A0A832DHH9_9BACT</name>